<accession>A0A1X3FGA7</accession>
<gene>
    <name evidence="2" type="ORF">BSZ18_32040</name>
</gene>
<comment type="caution">
    <text evidence="2">The sequence shown here is derived from an EMBL/GenBank/DDBJ whole genome shotgun (WGS) entry which is preliminary data.</text>
</comment>
<evidence type="ECO:0000313" key="2">
    <source>
        <dbReference type="EMBL" id="OSJ03454.1"/>
    </source>
</evidence>
<dbReference type="EMBL" id="NAFI01000187">
    <property type="protein sequence ID" value="OSJ03454.1"/>
    <property type="molecule type" value="Genomic_DNA"/>
</dbReference>
<evidence type="ECO:0000313" key="3">
    <source>
        <dbReference type="Proteomes" id="UP000193553"/>
    </source>
</evidence>
<feature type="compositionally biased region" description="Basic and acidic residues" evidence="1">
    <location>
        <begin position="96"/>
        <end position="112"/>
    </location>
</feature>
<reference evidence="2 3" key="1">
    <citation type="submission" date="2017-03" db="EMBL/GenBank/DDBJ databases">
        <title>Whole genome sequences of fourteen strains of Bradyrhizobium canariense and one strain of Bradyrhizobium japonicum isolated from Lupinus (Papilionoideae: Genisteae) species in Algeria.</title>
        <authorList>
            <person name="Crovadore J."/>
            <person name="Chekireb D."/>
            <person name="Brachmann A."/>
            <person name="Chablais R."/>
            <person name="Cochard B."/>
            <person name="Lefort F."/>
        </authorList>
    </citation>
    <scope>NUCLEOTIDE SEQUENCE [LARGE SCALE GENOMIC DNA]</scope>
    <source>
        <strain evidence="2 3">UBMA195</strain>
    </source>
</reference>
<organism evidence="2 3">
    <name type="scientific">Bradyrhizobium canariense</name>
    <dbReference type="NCBI Taxonomy" id="255045"/>
    <lineage>
        <taxon>Bacteria</taxon>
        <taxon>Pseudomonadati</taxon>
        <taxon>Pseudomonadota</taxon>
        <taxon>Alphaproteobacteria</taxon>
        <taxon>Hyphomicrobiales</taxon>
        <taxon>Nitrobacteraceae</taxon>
        <taxon>Bradyrhizobium</taxon>
    </lineage>
</organism>
<proteinExistence type="predicted"/>
<dbReference type="AlphaFoldDB" id="A0A1X3FGA7"/>
<feature type="region of interest" description="Disordered" evidence="1">
    <location>
        <begin position="93"/>
        <end position="120"/>
    </location>
</feature>
<evidence type="ECO:0000256" key="1">
    <source>
        <dbReference type="SAM" id="MobiDB-lite"/>
    </source>
</evidence>
<dbReference type="Proteomes" id="UP000193553">
    <property type="component" value="Unassembled WGS sequence"/>
</dbReference>
<dbReference type="RefSeq" id="WP_085361892.1">
    <property type="nucleotide sequence ID" value="NZ_NAFD01000192.1"/>
</dbReference>
<sequence>MPISRYLVCVGGALLAMLFVVDALVPDRPAIHGGAARSATIRIHSDWKLPERVVLDTSLPTIVATDNAKVEPGALPGADFSQRRAREAFAQLGAADAERPPARPSTKADVKPQRQNKSARRHIERNIRLVARPPQYGWFGNQIW</sequence>
<protein>
    <submittedName>
        <fullName evidence="2">Uncharacterized protein</fullName>
    </submittedName>
</protein>
<dbReference type="OrthoDB" id="8253939at2"/>
<name>A0A1X3FGA7_9BRAD</name>